<accession>M3AU58</accession>
<feature type="compositionally biased region" description="Polar residues" evidence="1">
    <location>
        <begin position="43"/>
        <end position="60"/>
    </location>
</feature>
<feature type="region of interest" description="Disordered" evidence="1">
    <location>
        <begin position="34"/>
        <end position="64"/>
    </location>
</feature>
<evidence type="ECO:0000313" key="2">
    <source>
        <dbReference type="EMBL" id="EMF09019.1"/>
    </source>
</evidence>
<dbReference type="GeneID" id="27898054"/>
<protein>
    <submittedName>
        <fullName evidence="2">Uncharacterized protein</fullName>
    </submittedName>
</protein>
<name>M3AU58_SPHMS</name>
<dbReference type="AlphaFoldDB" id="M3AU58"/>
<reference evidence="2 3" key="1">
    <citation type="journal article" date="2012" name="PLoS Pathog.">
        <title>Diverse lifestyles and strategies of plant pathogenesis encoded in the genomes of eighteen Dothideomycetes fungi.</title>
        <authorList>
            <person name="Ohm R.A."/>
            <person name="Feau N."/>
            <person name="Henrissat B."/>
            <person name="Schoch C.L."/>
            <person name="Horwitz B.A."/>
            <person name="Barry K.W."/>
            <person name="Condon B.J."/>
            <person name="Copeland A.C."/>
            <person name="Dhillon B."/>
            <person name="Glaser F."/>
            <person name="Hesse C.N."/>
            <person name="Kosti I."/>
            <person name="LaButti K."/>
            <person name="Lindquist E.A."/>
            <person name="Lucas S."/>
            <person name="Salamov A.A."/>
            <person name="Bradshaw R.E."/>
            <person name="Ciuffetti L."/>
            <person name="Hamelin R.C."/>
            <person name="Kema G.H.J."/>
            <person name="Lawrence C."/>
            <person name="Scott J.A."/>
            <person name="Spatafora J.W."/>
            <person name="Turgeon B.G."/>
            <person name="de Wit P.J.G.M."/>
            <person name="Zhong S."/>
            <person name="Goodwin S.B."/>
            <person name="Grigoriev I.V."/>
        </authorList>
    </citation>
    <scope>NUCLEOTIDE SEQUENCE [LARGE SCALE GENOMIC DNA]</scope>
    <source>
        <strain evidence="2 3">SO2202</strain>
    </source>
</reference>
<gene>
    <name evidence="2" type="ORF">SEPMUDRAFT_111495</name>
</gene>
<evidence type="ECO:0000256" key="1">
    <source>
        <dbReference type="SAM" id="MobiDB-lite"/>
    </source>
</evidence>
<evidence type="ECO:0000313" key="3">
    <source>
        <dbReference type="Proteomes" id="UP000016931"/>
    </source>
</evidence>
<keyword evidence="3" id="KW-1185">Reference proteome</keyword>
<dbReference type="Proteomes" id="UP000016931">
    <property type="component" value="Unassembled WGS sequence"/>
</dbReference>
<proteinExistence type="predicted"/>
<dbReference type="RefSeq" id="XP_016757140.1">
    <property type="nucleotide sequence ID" value="XM_016900917.1"/>
</dbReference>
<sequence length="154" mass="17354">MCSCSGTSLIEVISQHFRSKKHYSAERRRIQVRKHGAEPNDHLISQETVKADSRNSSSGPSICPYTDLQKKKKIEEKKYVSVSDCLLGPPYLGTYTGFAFYSGSNHNRASICCVRRISLVLKAESRLGTGHVHSCRYLPRYSADADADMRYLTF</sequence>
<organism evidence="2 3">
    <name type="scientific">Sphaerulina musiva (strain SO2202)</name>
    <name type="common">Poplar stem canker fungus</name>
    <name type="synonym">Septoria musiva</name>
    <dbReference type="NCBI Taxonomy" id="692275"/>
    <lineage>
        <taxon>Eukaryota</taxon>
        <taxon>Fungi</taxon>
        <taxon>Dikarya</taxon>
        <taxon>Ascomycota</taxon>
        <taxon>Pezizomycotina</taxon>
        <taxon>Dothideomycetes</taxon>
        <taxon>Dothideomycetidae</taxon>
        <taxon>Mycosphaerellales</taxon>
        <taxon>Mycosphaerellaceae</taxon>
        <taxon>Sphaerulina</taxon>
    </lineage>
</organism>
<dbReference type="EMBL" id="KB456270">
    <property type="protein sequence ID" value="EMF09019.1"/>
    <property type="molecule type" value="Genomic_DNA"/>
</dbReference>
<dbReference type="HOGENOM" id="CLU_1705354_0_0_1"/>